<keyword evidence="1" id="KW-1133">Transmembrane helix</keyword>
<dbReference type="AlphaFoldDB" id="A0A504JE93"/>
<dbReference type="RefSeq" id="WP_140590828.1">
    <property type="nucleotide sequence ID" value="NZ_VFWZ01000002.1"/>
</dbReference>
<feature type="transmembrane region" description="Helical" evidence="1">
    <location>
        <begin position="156"/>
        <end position="183"/>
    </location>
</feature>
<proteinExistence type="predicted"/>
<protein>
    <submittedName>
        <fullName evidence="2">Uncharacterized protein</fullName>
    </submittedName>
</protein>
<gene>
    <name evidence="2" type="ORF">FHK87_05100</name>
</gene>
<organism evidence="2 3">
    <name type="scientific">Aquimarina algicola</name>
    <dbReference type="NCBI Taxonomy" id="2589995"/>
    <lineage>
        <taxon>Bacteria</taxon>
        <taxon>Pseudomonadati</taxon>
        <taxon>Bacteroidota</taxon>
        <taxon>Flavobacteriia</taxon>
        <taxon>Flavobacteriales</taxon>
        <taxon>Flavobacteriaceae</taxon>
        <taxon>Aquimarina</taxon>
    </lineage>
</organism>
<dbReference type="EMBL" id="VFWZ01000002">
    <property type="protein sequence ID" value="TPN86972.1"/>
    <property type="molecule type" value="Genomic_DNA"/>
</dbReference>
<sequence length="197" mass="22869">MLVSKLKEVWKEVTLLTTWIATVTGAFIIPLPAWYSSDQNTSFLTKFGVFIATVIAGFLILFSLKNKVAKTWMRLSIAFFILFICSYTTYHFFREAKTLPYVEKDIIIGNTMVENNPFEAFEASHGFLPARKERMMILLGDPEKAWTKQSIMSNRILLMVFLFLCYLFSAGFMISFCNLIILYKEKYTIKLVKKEQE</sequence>
<dbReference type="Proteomes" id="UP000315540">
    <property type="component" value="Unassembled WGS sequence"/>
</dbReference>
<keyword evidence="1" id="KW-0812">Transmembrane</keyword>
<evidence type="ECO:0000313" key="3">
    <source>
        <dbReference type="Proteomes" id="UP000315540"/>
    </source>
</evidence>
<keyword evidence="1" id="KW-0472">Membrane</keyword>
<keyword evidence="3" id="KW-1185">Reference proteome</keyword>
<reference evidence="2 3" key="1">
    <citation type="submission" date="2019-06" db="EMBL/GenBank/DDBJ databases">
        <authorList>
            <person name="Meng X."/>
        </authorList>
    </citation>
    <scope>NUCLEOTIDE SEQUENCE [LARGE SCALE GENOMIC DNA]</scope>
    <source>
        <strain evidence="2 3">M625</strain>
    </source>
</reference>
<comment type="caution">
    <text evidence="2">The sequence shown here is derived from an EMBL/GenBank/DDBJ whole genome shotgun (WGS) entry which is preliminary data.</text>
</comment>
<dbReference type="OrthoDB" id="1161254at2"/>
<accession>A0A504JE93</accession>
<feature type="transmembrane region" description="Helical" evidence="1">
    <location>
        <begin position="71"/>
        <end position="93"/>
    </location>
</feature>
<feature type="transmembrane region" description="Helical" evidence="1">
    <location>
        <begin position="47"/>
        <end position="64"/>
    </location>
</feature>
<evidence type="ECO:0000313" key="2">
    <source>
        <dbReference type="EMBL" id="TPN86972.1"/>
    </source>
</evidence>
<name>A0A504JE93_9FLAO</name>
<feature type="transmembrane region" description="Helical" evidence="1">
    <location>
        <begin position="12"/>
        <end position="35"/>
    </location>
</feature>
<evidence type="ECO:0000256" key="1">
    <source>
        <dbReference type="SAM" id="Phobius"/>
    </source>
</evidence>